<dbReference type="PANTHER" id="PTHR43584">
    <property type="entry name" value="NUCLEOTIDYL TRANSFERASE"/>
    <property type="match status" value="1"/>
</dbReference>
<dbReference type="InterPro" id="IPR029044">
    <property type="entry name" value="Nucleotide-diphossugar_trans"/>
</dbReference>
<dbReference type="InterPro" id="IPR050065">
    <property type="entry name" value="GlmU-like"/>
</dbReference>
<keyword evidence="4" id="KW-0418">Kinase</keyword>
<dbReference type="RefSeq" id="WP_108172893.1">
    <property type="nucleotide sequence ID" value="NZ_QBKQ01000003.1"/>
</dbReference>
<protein>
    <submittedName>
        <fullName evidence="4">Choline kinase</fullName>
    </submittedName>
</protein>
<dbReference type="CDD" id="cd02523">
    <property type="entry name" value="PC_cytidylyltransferase"/>
    <property type="match status" value="1"/>
</dbReference>
<dbReference type="OrthoDB" id="9779263at2"/>
<comment type="caution">
    <text evidence="4">The sequence shown here is derived from an EMBL/GenBank/DDBJ whole genome shotgun (WGS) entry which is preliminary data.</text>
</comment>
<evidence type="ECO:0000256" key="2">
    <source>
        <dbReference type="ARBA" id="ARBA00022695"/>
    </source>
</evidence>
<dbReference type="GO" id="GO:0016301">
    <property type="term" value="F:kinase activity"/>
    <property type="evidence" value="ECO:0007669"/>
    <property type="project" value="UniProtKB-KW"/>
</dbReference>
<keyword evidence="1" id="KW-0808">Transferase</keyword>
<evidence type="ECO:0000313" key="5">
    <source>
        <dbReference type="Proteomes" id="UP000244174"/>
    </source>
</evidence>
<dbReference type="Proteomes" id="UP000244174">
    <property type="component" value="Unassembled WGS sequence"/>
</dbReference>
<gene>
    <name evidence="4" type="ORF">C8P64_3044</name>
</gene>
<reference evidence="4 5" key="1">
    <citation type="submission" date="2018-04" db="EMBL/GenBank/DDBJ databases">
        <title>Genomic Encyclopedia of Archaeal and Bacterial Type Strains, Phase II (KMG-II): from individual species to whole genera.</title>
        <authorList>
            <person name="Goeker M."/>
        </authorList>
    </citation>
    <scope>NUCLEOTIDE SEQUENCE [LARGE SCALE GENOMIC DNA]</scope>
    <source>
        <strain evidence="4 5">DSM 23082</strain>
    </source>
</reference>
<feature type="domain" description="MobA-like NTP transferase" evidence="3">
    <location>
        <begin position="6"/>
        <end position="123"/>
    </location>
</feature>
<dbReference type="EMBL" id="QBKQ01000003">
    <property type="protein sequence ID" value="PTX42614.1"/>
    <property type="molecule type" value="Genomic_DNA"/>
</dbReference>
<keyword evidence="5" id="KW-1185">Reference proteome</keyword>
<accession>A0A2T6AFN2</accession>
<dbReference type="Gene3D" id="3.90.550.10">
    <property type="entry name" value="Spore Coat Polysaccharide Biosynthesis Protein SpsA, Chain A"/>
    <property type="match status" value="1"/>
</dbReference>
<proteinExistence type="predicted"/>
<evidence type="ECO:0000256" key="1">
    <source>
        <dbReference type="ARBA" id="ARBA00022679"/>
    </source>
</evidence>
<dbReference type="GO" id="GO:0016779">
    <property type="term" value="F:nucleotidyltransferase activity"/>
    <property type="evidence" value="ECO:0007669"/>
    <property type="project" value="UniProtKB-KW"/>
</dbReference>
<evidence type="ECO:0000313" key="4">
    <source>
        <dbReference type="EMBL" id="PTX42614.1"/>
    </source>
</evidence>
<dbReference type="AlphaFoldDB" id="A0A2T6AFN2"/>
<name>A0A2T6AFN2_9FLAO</name>
<sequence length="249" mass="28567">MNKYKGLILAAGRGSRMGSTTERSHKCLTILEGKTLLDWQLSALRAADVQDITVVRGYRSEMLQGDFKTAENPRWSETNMVGTLFCAPKMETETIISYSDIVYSSDHIEKLKNQDGDIVITADKKWLDLWSTRFENPLDDAESFKTNDGVLTEIGNDEDSIDNIQAQYMGLIKFTPRGWDIAFGTYNSLNKDEQDKLDMTSFLSMLMEKTDIKVAFIEGRWCEVDSNDDVKAYEIKLKENKNWSHDWRK</sequence>
<dbReference type="Pfam" id="PF12804">
    <property type="entry name" value="NTP_transf_3"/>
    <property type="match status" value="1"/>
</dbReference>
<dbReference type="PANTHER" id="PTHR43584:SF8">
    <property type="entry name" value="N-ACETYLMURAMATE ALPHA-1-PHOSPHATE URIDYLYLTRANSFERASE"/>
    <property type="match status" value="1"/>
</dbReference>
<evidence type="ECO:0000259" key="3">
    <source>
        <dbReference type="Pfam" id="PF12804"/>
    </source>
</evidence>
<organism evidence="4 5">
    <name type="scientific">Christiangramia gaetbulicola</name>
    <dbReference type="NCBI Taxonomy" id="703340"/>
    <lineage>
        <taxon>Bacteria</taxon>
        <taxon>Pseudomonadati</taxon>
        <taxon>Bacteroidota</taxon>
        <taxon>Flavobacteriia</taxon>
        <taxon>Flavobacteriales</taxon>
        <taxon>Flavobacteriaceae</taxon>
        <taxon>Christiangramia</taxon>
    </lineage>
</organism>
<dbReference type="InterPro" id="IPR025877">
    <property type="entry name" value="MobA-like_NTP_Trfase"/>
</dbReference>
<keyword evidence="2" id="KW-0548">Nucleotidyltransferase</keyword>
<dbReference type="SUPFAM" id="SSF53448">
    <property type="entry name" value="Nucleotide-diphospho-sugar transferases"/>
    <property type="match status" value="1"/>
</dbReference>